<proteinExistence type="predicted"/>
<dbReference type="PROSITE" id="PS51257">
    <property type="entry name" value="PROKAR_LIPOPROTEIN"/>
    <property type="match status" value="1"/>
</dbReference>
<evidence type="ECO:0000256" key="1">
    <source>
        <dbReference type="SAM" id="SignalP"/>
    </source>
</evidence>
<dbReference type="Proteomes" id="UP000192731">
    <property type="component" value="Unassembled WGS sequence"/>
</dbReference>
<feature type="chain" id="PRO_5038879630" description="DUF4878 domain-containing protein" evidence="1">
    <location>
        <begin position="22"/>
        <end position="138"/>
    </location>
</feature>
<keyword evidence="1" id="KW-0732">Signal</keyword>
<keyword evidence="3" id="KW-1185">Reference proteome</keyword>
<evidence type="ECO:0000313" key="2">
    <source>
        <dbReference type="EMBL" id="SMB96380.1"/>
    </source>
</evidence>
<name>A0A1W1VT26_DESTI</name>
<dbReference type="RefSeq" id="WP_084054367.1">
    <property type="nucleotide sequence ID" value="NZ_FWWT01000023.1"/>
</dbReference>
<feature type="signal peptide" evidence="1">
    <location>
        <begin position="1"/>
        <end position="21"/>
    </location>
</feature>
<accession>A0A1W1VT26</accession>
<evidence type="ECO:0008006" key="4">
    <source>
        <dbReference type="Google" id="ProtNLM"/>
    </source>
</evidence>
<organism evidence="2 3">
    <name type="scientific">Desulfonispora thiosulfatigenes DSM 11270</name>
    <dbReference type="NCBI Taxonomy" id="656914"/>
    <lineage>
        <taxon>Bacteria</taxon>
        <taxon>Bacillati</taxon>
        <taxon>Bacillota</taxon>
        <taxon>Clostridia</taxon>
        <taxon>Eubacteriales</taxon>
        <taxon>Peptococcaceae</taxon>
        <taxon>Desulfonispora</taxon>
    </lineage>
</organism>
<dbReference type="STRING" id="656914.SAMN00017405_1516"/>
<evidence type="ECO:0000313" key="3">
    <source>
        <dbReference type="Proteomes" id="UP000192731"/>
    </source>
</evidence>
<dbReference type="EMBL" id="FWWT01000023">
    <property type="protein sequence ID" value="SMB96380.1"/>
    <property type="molecule type" value="Genomic_DNA"/>
</dbReference>
<gene>
    <name evidence="2" type="ORF">SAMN00017405_1516</name>
</gene>
<dbReference type="AlphaFoldDB" id="A0A1W1VT26"/>
<reference evidence="2 3" key="1">
    <citation type="submission" date="2017-04" db="EMBL/GenBank/DDBJ databases">
        <authorList>
            <person name="Afonso C.L."/>
            <person name="Miller P.J."/>
            <person name="Scott M.A."/>
            <person name="Spackman E."/>
            <person name="Goraichik I."/>
            <person name="Dimitrov K.M."/>
            <person name="Suarez D.L."/>
            <person name="Swayne D.E."/>
        </authorList>
    </citation>
    <scope>NUCLEOTIDE SEQUENCE [LARGE SCALE GENOMIC DNA]</scope>
    <source>
        <strain evidence="2 3">DSM 11270</strain>
    </source>
</reference>
<sequence>MKKRRVLFALLFLCLILVGCSDKPNYSKGDNMAEKYIEAMVDNKEKELDKLITKNITNAQLIAENPVKTYSFKKGEIVKLVTTEMQSDSDVKVVMANYIIVDEDKRELNSTTVFVLAKEKEKWLIDKINTATIEQRIK</sequence>
<protein>
    <recommendedName>
        <fullName evidence="4">DUF4878 domain-containing protein</fullName>
    </recommendedName>
</protein>